<keyword evidence="2" id="KW-1185">Reference proteome</keyword>
<sequence>MFDPPDWAARAAWDLTPEDFPDEELGIWPENWMTVSVFCAMRTQWRAGMNGAYGLDLGVLPEIWRRLKVPSNERDEIFEHLLLMEGMALQQMQAQKNKASQ</sequence>
<evidence type="ECO:0000313" key="2">
    <source>
        <dbReference type="Proteomes" id="UP001169027"/>
    </source>
</evidence>
<organism evidence="1 2">
    <name type="scientific">Variovorax ginsengisoli</name>
    <dbReference type="NCBI Taxonomy" id="363844"/>
    <lineage>
        <taxon>Bacteria</taxon>
        <taxon>Pseudomonadati</taxon>
        <taxon>Pseudomonadota</taxon>
        <taxon>Betaproteobacteria</taxon>
        <taxon>Burkholderiales</taxon>
        <taxon>Comamonadaceae</taxon>
        <taxon>Variovorax</taxon>
    </lineage>
</organism>
<name>A0ABT8RZ70_9BURK</name>
<accession>A0ABT8RZ70</accession>
<dbReference type="RefSeq" id="WP_301805706.1">
    <property type="nucleotide sequence ID" value="NZ_JAUJZH010000003.1"/>
</dbReference>
<evidence type="ECO:0000313" key="1">
    <source>
        <dbReference type="EMBL" id="MDO1531970.1"/>
    </source>
</evidence>
<dbReference type="EMBL" id="JAUKVY010000003">
    <property type="protein sequence ID" value="MDO1531970.1"/>
    <property type="molecule type" value="Genomic_DNA"/>
</dbReference>
<dbReference type="InterPro" id="IPR014915">
    <property type="entry name" value="Phage_TLS_TfmB"/>
</dbReference>
<gene>
    <name evidence="1" type="ORF">Q2T77_06700</name>
</gene>
<comment type="caution">
    <text evidence="1">The sequence shown here is derived from an EMBL/GenBank/DDBJ whole genome shotgun (WGS) entry which is preliminary data.</text>
</comment>
<dbReference type="Pfam" id="PF08809">
    <property type="entry name" value="DUF1799"/>
    <property type="match status" value="1"/>
</dbReference>
<proteinExistence type="predicted"/>
<reference evidence="1" key="1">
    <citation type="submission" date="2023-06" db="EMBL/GenBank/DDBJ databases">
        <authorList>
            <person name="Jiang Y."/>
            <person name="Liu Q."/>
        </authorList>
    </citation>
    <scope>NUCLEOTIDE SEQUENCE</scope>
    <source>
        <strain evidence="1">CGMCC 1.12090</strain>
    </source>
</reference>
<protein>
    <submittedName>
        <fullName evidence="1">DUF1799 domain-containing protein</fullName>
    </submittedName>
</protein>
<dbReference type="Proteomes" id="UP001169027">
    <property type="component" value="Unassembled WGS sequence"/>
</dbReference>